<dbReference type="SMART" id="SM00249">
    <property type="entry name" value="PHD"/>
    <property type="match status" value="1"/>
</dbReference>
<reference evidence="5" key="1">
    <citation type="submission" date="2017-01" db="EMBL/GenBank/DDBJ databases">
        <title>A deep insight into the sialotranscriptome of adult male and female Cluex tarsalis mosquitoes.</title>
        <authorList>
            <person name="Ribeiro J.M."/>
            <person name="Moreira F."/>
            <person name="Bernard K.A."/>
            <person name="Calvo E."/>
        </authorList>
    </citation>
    <scope>NUCLEOTIDE SEQUENCE</scope>
    <source>
        <strain evidence="5">Kern County</strain>
        <tissue evidence="5">Salivary glands</tissue>
    </source>
</reference>
<feature type="domain" description="F-box" evidence="4">
    <location>
        <begin position="134"/>
        <end position="181"/>
    </location>
</feature>
<dbReference type="InterPro" id="IPR001965">
    <property type="entry name" value="Znf_PHD"/>
</dbReference>
<dbReference type="InterPro" id="IPR032675">
    <property type="entry name" value="LRR_dom_sf"/>
</dbReference>
<sequence length="628" mass="69668">MEHCEICGQQVAHTLRSTTRARTGIVCSGTSCGGRIVHAKCANLPGPVVDALAGGTLGLFWLCDRCRRHPERRPLLEEKKNHRHQELTELSAIRALAAKMVESVDENLNHVKCLMGGGGSEKEDKTCQWPEEEEPELPTLPAEIWLGVFQYFEEPDLLRVRSTCRRFRDLLEGCSALREKFLPRFPKGVRIDGSYTPKFLFPAASNIFFGNAKIFAVGSWWGPFGRGLTEINLSKCKCVLATLLAMLRETPNLREMLWNDIMMDTVDGSEVDFHLDKMEKFIFKGKRDAKMLAVFEKLCPNLKILTISSDDLDDYESDHAVSFVESVQNTLESLQITCTDCAINGLLKLDRLQLKQLVLDGYDISDNSVAVEFCRKIPSLKSLHLQDGFSLRGSDLKELGESLPNLECLSAHFPPQTQIVTTFLASLPVSLRHLALAGEQIEGITIPFTAATIGQGCPNLTQLALKDFNLAGDSLRQFAAKTPLLTSLALETVAMPDWPVLYAALAELTRLQQLNMTFVNTLAENTRGDEGFAELPAVKSLIVKGCNFTKKDLISMLGVLPHLRQLELYNMELVDDGVVAVICRKSGFLKELKIIGCALTPKQEQLIYAELGSALNLLVISEGCQHCN</sequence>
<name>A0A1Q3EWW1_CULTA</name>
<accession>A0A1Q3EWW1</accession>
<evidence type="ECO:0000313" key="5">
    <source>
        <dbReference type="EMBL" id="JAV19688.1"/>
    </source>
</evidence>
<dbReference type="InterPro" id="IPR036047">
    <property type="entry name" value="F-box-like_dom_sf"/>
</dbReference>
<dbReference type="SUPFAM" id="SSF52047">
    <property type="entry name" value="RNI-like"/>
    <property type="match status" value="1"/>
</dbReference>
<proteinExistence type="predicted"/>
<dbReference type="GO" id="GO:0008270">
    <property type="term" value="F:zinc ion binding"/>
    <property type="evidence" value="ECO:0007669"/>
    <property type="project" value="UniProtKB-KW"/>
</dbReference>
<dbReference type="InterPro" id="IPR001810">
    <property type="entry name" value="F-box_dom"/>
</dbReference>
<dbReference type="Gene3D" id="1.20.1280.50">
    <property type="match status" value="1"/>
</dbReference>
<dbReference type="PANTHER" id="PTHR13318">
    <property type="entry name" value="PARTNER OF PAIRED, ISOFORM B-RELATED"/>
    <property type="match status" value="1"/>
</dbReference>
<evidence type="ECO:0000256" key="2">
    <source>
        <dbReference type="ARBA" id="ARBA00022771"/>
    </source>
</evidence>
<dbReference type="GO" id="GO:0031146">
    <property type="term" value="P:SCF-dependent proteasomal ubiquitin-dependent protein catabolic process"/>
    <property type="evidence" value="ECO:0007669"/>
    <property type="project" value="TreeGrafter"/>
</dbReference>
<evidence type="ECO:0000259" key="4">
    <source>
        <dbReference type="PROSITE" id="PS50181"/>
    </source>
</evidence>
<evidence type="ECO:0000256" key="1">
    <source>
        <dbReference type="ARBA" id="ARBA00022723"/>
    </source>
</evidence>
<dbReference type="Gene3D" id="3.80.10.10">
    <property type="entry name" value="Ribonuclease Inhibitor"/>
    <property type="match status" value="1"/>
</dbReference>
<dbReference type="PROSITE" id="PS50181">
    <property type="entry name" value="FBOX"/>
    <property type="match status" value="1"/>
</dbReference>
<dbReference type="AlphaFoldDB" id="A0A1Q3EWW1"/>
<protein>
    <recommendedName>
        <fullName evidence="4">F-box domain-containing protein</fullName>
    </recommendedName>
</protein>
<organism evidence="5">
    <name type="scientific">Culex tarsalis</name>
    <name type="common">Encephalitis mosquito</name>
    <dbReference type="NCBI Taxonomy" id="7177"/>
    <lineage>
        <taxon>Eukaryota</taxon>
        <taxon>Metazoa</taxon>
        <taxon>Ecdysozoa</taxon>
        <taxon>Arthropoda</taxon>
        <taxon>Hexapoda</taxon>
        <taxon>Insecta</taxon>
        <taxon>Pterygota</taxon>
        <taxon>Neoptera</taxon>
        <taxon>Endopterygota</taxon>
        <taxon>Diptera</taxon>
        <taxon>Nematocera</taxon>
        <taxon>Culicoidea</taxon>
        <taxon>Culicidae</taxon>
        <taxon>Culicinae</taxon>
        <taxon>Culicini</taxon>
        <taxon>Culex</taxon>
        <taxon>Culex</taxon>
    </lineage>
</organism>
<dbReference type="Pfam" id="PF12937">
    <property type="entry name" value="F-box-like"/>
    <property type="match status" value="1"/>
</dbReference>
<dbReference type="SUPFAM" id="SSF81383">
    <property type="entry name" value="F-box domain"/>
    <property type="match status" value="1"/>
</dbReference>
<dbReference type="CDD" id="cd09917">
    <property type="entry name" value="F-box_SF"/>
    <property type="match status" value="1"/>
</dbReference>
<evidence type="ECO:0000256" key="3">
    <source>
        <dbReference type="ARBA" id="ARBA00022833"/>
    </source>
</evidence>
<keyword evidence="3" id="KW-0862">Zinc</keyword>
<dbReference type="EMBL" id="GFDL01015357">
    <property type="protein sequence ID" value="JAV19688.1"/>
    <property type="molecule type" value="Transcribed_RNA"/>
</dbReference>
<keyword evidence="1" id="KW-0479">Metal-binding</keyword>
<dbReference type="InterPro" id="IPR019786">
    <property type="entry name" value="Zinc_finger_PHD-type_CS"/>
</dbReference>
<keyword evidence="2" id="KW-0863">Zinc-finger</keyword>
<dbReference type="SMART" id="SM00256">
    <property type="entry name" value="FBOX"/>
    <property type="match status" value="1"/>
</dbReference>
<dbReference type="PROSITE" id="PS01359">
    <property type="entry name" value="ZF_PHD_1"/>
    <property type="match status" value="1"/>
</dbReference>
<dbReference type="GO" id="GO:0019005">
    <property type="term" value="C:SCF ubiquitin ligase complex"/>
    <property type="evidence" value="ECO:0007669"/>
    <property type="project" value="TreeGrafter"/>
</dbReference>